<evidence type="ECO:0000259" key="1">
    <source>
        <dbReference type="PROSITE" id="PS51704"/>
    </source>
</evidence>
<name>A0AAU8DQL5_9ACTN</name>
<dbReference type="InterPro" id="IPR030395">
    <property type="entry name" value="GP_PDE_dom"/>
</dbReference>
<gene>
    <name evidence="2" type="ORF">ABLG96_00910</name>
</gene>
<accession>A0AAU8DQL5</accession>
<protein>
    <submittedName>
        <fullName evidence="2">Glycerophosphodiester phosphodiesterase</fullName>
    </submittedName>
</protein>
<feature type="domain" description="GP-PDE" evidence="1">
    <location>
        <begin position="5"/>
        <end position="225"/>
    </location>
</feature>
<organism evidence="2">
    <name type="scientific">Nakamurella sp. A5-74</name>
    <dbReference type="NCBI Taxonomy" id="3158264"/>
    <lineage>
        <taxon>Bacteria</taxon>
        <taxon>Bacillati</taxon>
        <taxon>Actinomycetota</taxon>
        <taxon>Actinomycetes</taxon>
        <taxon>Nakamurellales</taxon>
        <taxon>Nakamurellaceae</taxon>
        <taxon>Nakamurella</taxon>
    </lineage>
</organism>
<dbReference type="Pfam" id="PF03009">
    <property type="entry name" value="GDPD"/>
    <property type="match status" value="1"/>
</dbReference>
<dbReference type="AlphaFoldDB" id="A0AAU8DQL5"/>
<dbReference type="CDD" id="cd08556">
    <property type="entry name" value="GDPD"/>
    <property type="match status" value="1"/>
</dbReference>
<dbReference type="RefSeq" id="WP_353649557.1">
    <property type="nucleotide sequence ID" value="NZ_CP159218.1"/>
</dbReference>
<dbReference type="InterPro" id="IPR017946">
    <property type="entry name" value="PLC-like_Pdiesterase_TIM-brl"/>
</dbReference>
<evidence type="ECO:0000313" key="2">
    <source>
        <dbReference type="EMBL" id="XCG63942.1"/>
    </source>
</evidence>
<dbReference type="EMBL" id="CP159218">
    <property type="protein sequence ID" value="XCG63942.1"/>
    <property type="molecule type" value="Genomic_DNA"/>
</dbReference>
<reference evidence="2" key="1">
    <citation type="submission" date="2024-05" db="EMBL/GenBank/DDBJ databases">
        <authorList>
            <person name="Cai S.Y."/>
            <person name="Jin L.M."/>
            <person name="Li H.R."/>
        </authorList>
    </citation>
    <scope>NUCLEOTIDE SEQUENCE</scope>
    <source>
        <strain evidence="2">A5-74</strain>
    </source>
</reference>
<dbReference type="Gene3D" id="3.20.20.190">
    <property type="entry name" value="Phosphatidylinositol (PI) phosphodiesterase"/>
    <property type="match status" value="1"/>
</dbReference>
<dbReference type="PROSITE" id="PS51704">
    <property type="entry name" value="GP_PDE"/>
    <property type="match status" value="1"/>
</dbReference>
<dbReference type="GO" id="GO:0008081">
    <property type="term" value="F:phosphoric diester hydrolase activity"/>
    <property type="evidence" value="ECO:0007669"/>
    <property type="project" value="InterPro"/>
</dbReference>
<dbReference type="PANTHER" id="PTHR46211:SF1">
    <property type="entry name" value="GLYCEROPHOSPHODIESTER PHOSPHODIESTERASE, CYTOPLASMIC"/>
    <property type="match status" value="1"/>
</dbReference>
<proteinExistence type="predicted"/>
<dbReference type="GO" id="GO:0006629">
    <property type="term" value="P:lipid metabolic process"/>
    <property type="evidence" value="ECO:0007669"/>
    <property type="project" value="InterPro"/>
</dbReference>
<sequence length="240" mass="25931">MSGDVLAVAHRGDPIGHPENTLVGIEAAFRAGAPMVEIDVRLTSDGAPMLLHDADLTRLWNRPETFASLTRHEVRTLVDPAGQRLPDLAEAAELAVRYDGQLMVDLPEAQAGPVAHDVLAKAGELDRMLFAGHCVPLRSHAPGARIALSWAERAEPTEDLLGWLRPEYFNPYFLLLTPEMLERMHARGMLVSVWTVDDEDAMRAVLDLGADAVISNQIALLLSVIAGATSDAAPAVGLIR</sequence>
<dbReference type="SUPFAM" id="SSF51695">
    <property type="entry name" value="PLC-like phosphodiesterases"/>
    <property type="match status" value="1"/>
</dbReference>
<dbReference type="PANTHER" id="PTHR46211">
    <property type="entry name" value="GLYCEROPHOSPHORYL DIESTER PHOSPHODIESTERASE"/>
    <property type="match status" value="1"/>
</dbReference>